<dbReference type="EMBL" id="CP049888">
    <property type="protein sequence ID" value="QIL49925.1"/>
    <property type="molecule type" value="Genomic_DNA"/>
</dbReference>
<feature type="transmembrane region" description="Helical" evidence="1">
    <location>
        <begin position="7"/>
        <end position="26"/>
    </location>
</feature>
<dbReference type="AlphaFoldDB" id="A0A6G8AY89"/>
<dbReference type="Proteomes" id="UP000500741">
    <property type="component" value="Chromosome"/>
</dbReference>
<sequence>MKNGLKILLAINVILLLGIILNFNSINQNKLEASKLQRHNVSKTINNSNETVENSSVKESSETVDVAKSRVNETMGIILNSDPRNFSNSLKSKVSRSLINQLKTDMTPTVVTGKAQTQKVVSIGVKDDLAGLKGDPFVFLIIAKNDLQSNAYQVTYEDNQITEFNRATLKGTYNEIN</sequence>
<gene>
    <name evidence="2" type="ORF">G7084_00435</name>
</gene>
<dbReference type="RefSeq" id="WP_166009028.1">
    <property type="nucleotide sequence ID" value="NZ_CP049888.1"/>
</dbReference>
<evidence type="ECO:0000256" key="1">
    <source>
        <dbReference type="SAM" id="Phobius"/>
    </source>
</evidence>
<keyword evidence="3" id="KW-1185">Reference proteome</keyword>
<accession>A0A6G8AY89</accession>
<protein>
    <submittedName>
        <fullName evidence="2">Uncharacterized protein</fullName>
    </submittedName>
</protein>
<evidence type="ECO:0000313" key="3">
    <source>
        <dbReference type="Proteomes" id="UP000500741"/>
    </source>
</evidence>
<keyword evidence="1" id="KW-0472">Membrane</keyword>
<keyword evidence="1" id="KW-0812">Transmembrane</keyword>
<proteinExistence type="predicted"/>
<organism evidence="2 3">
    <name type="scientific">Weissella coleopterorum</name>
    <dbReference type="NCBI Taxonomy" id="2714949"/>
    <lineage>
        <taxon>Bacteria</taxon>
        <taxon>Bacillati</taxon>
        <taxon>Bacillota</taxon>
        <taxon>Bacilli</taxon>
        <taxon>Lactobacillales</taxon>
        <taxon>Lactobacillaceae</taxon>
        <taxon>Weissella</taxon>
    </lineage>
</organism>
<name>A0A6G8AY89_9LACO</name>
<keyword evidence="1" id="KW-1133">Transmembrane helix</keyword>
<evidence type="ECO:0000313" key="2">
    <source>
        <dbReference type="EMBL" id="QIL49925.1"/>
    </source>
</evidence>
<reference evidence="2 3" key="1">
    <citation type="submission" date="2020-03" db="EMBL/GenBank/DDBJ databases">
        <title>Weissella sp. nov., isolated from Cybister lewisianus.</title>
        <authorList>
            <person name="Hyun D.-W."/>
            <person name="Bae J.-W."/>
        </authorList>
    </citation>
    <scope>NUCLEOTIDE SEQUENCE [LARGE SCALE GENOMIC DNA]</scope>
    <source>
        <strain evidence="2 3">HDW19</strain>
    </source>
</reference>
<dbReference type="KEGG" id="wco:G7084_00435"/>